<feature type="transmembrane region" description="Helical" evidence="8">
    <location>
        <begin position="289"/>
        <end position="308"/>
    </location>
</feature>
<dbReference type="InterPro" id="IPR050297">
    <property type="entry name" value="LipidA_mod_glycosyltrf_83"/>
</dbReference>
<comment type="subcellular location">
    <subcellularLocation>
        <location evidence="1">Cell membrane</location>
        <topology evidence="1">Multi-pass membrane protein</topology>
    </subcellularLocation>
</comment>
<feature type="transmembrane region" description="Helical" evidence="8">
    <location>
        <begin position="367"/>
        <end position="387"/>
    </location>
</feature>
<dbReference type="GO" id="GO:0016763">
    <property type="term" value="F:pentosyltransferase activity"/>
    <property type="evidence" value="ECO:0007669"/>
    <property type="project" value="TreeGrafter"/>
</dbReference>
<evidence type="ECO:0000256" key="6">
    <source>
        <dbReference type="ARBA" id="ARBA00022989"/>
    </source>
</evidence>
<feature type="transmembrane region" description="Helical" evidence="8">
    <location>
        <begin position="239"/>
        <end position="260"/>
    </location>
</feature>
<feature type="transmembrane region" description="Helical" evidence="8">
    <location>
        <begin position="113"/>
        <end position="131"/>
    </location>
</feature>
<keyword evidence="2" id="KW-1003">Cell membrane</keyword>
<keyword evidence="7 8" id="KW-0472">Membrane</keyword>
<dbReference type="GO" id="GO:0005886">
    <property type="term" value="C:plasma membrane"/>
    <property type="evidence" value="ECO:0007669"/>
    <property type="project" value="UniProtKB-SubCell"/>
</dbReference>
<keyword evidence="4" id="KW-0808">Transferase</keyword>
<evidence type="ECO:0000313" key="9">
    <source>
        <dbReference type="EMBL" id="HIU03648.1"/>
    </source>
</evidence>
<sequence length="498" mass="56656">MRGKRETALCLLILIFAVILRIYNGTQKVYFHMDEAYSYGLMNDADLNITDRPDFWNTFHDSGYYLSYLSVEEDEKNDWGPVYENQVRDVHPPLYYLFLRLFAEGSGGTFTKWSGLALNMLLAVCSGILLYQLGNLLTGKRIFGCLACLIGCFSLLSQEMSLYIRMYEMANLAVLAIFRTQLCWLQDRKKSRLILAGIMLVLAGLTHYYCLIFAFGLWLIITLWLLAEKKFRLVMAYQICVLCAAVLFLLIFPAALYHVFGSYRGIGAAASLGNGLEQIKEMLTLLNTYAFHGTGILWILLFLIALTVDKLRRLLILLTVPMGLFILIAGLQAPYREIRYLMPASGLTALWISVICAGTCEWVKNKTAGILIAEGLVCLMLLAPVLADREQMMEYGQYRRITTLAQTGHPDMIYLFDPSNNRFLDDIYLFTQSNLSYVTDSREVSEESLSGICGQMGDTIWIFSNDRGNETMIEDFYGIQIQETQDMNACRIYLCKKQ</sequence>
<dbReference type="EMBL" id="DVLT01000067">
    <property type="protein sequence ID" value="HIU03648.1"/>
    <property type="molecule type" value="Genomic_DNA"/>
</dbReference>
<reference evidence="9" key="1">
    <citation type="submission" date="2020-10" db="EMBL/GenBank/DDBJ databases">
        <authorList>
            <person name="Gilroy R."/>
        </authorList>
    </citation>
    <scope>NUCLEOTIDE SEQUENCE</scope>
    <source>
        <strain evidence="9">CHK187-14744</strain>
    </source>
</reference>
<evidence type="ECO:0000256" key="1">
    <source>
        <dbReference type="ARBA" id="ARBA00004651"/>
    </source>
</evidence>
<evidence type="ECO:0000256" key="8">
    <source>
        <dbReference type="SAM" id="Phobius"/>
    </source>
</evidence>
<keyword evidence="5 8" id="KW-0812">Transmembrane</keyword>
<accession>A0A9D1KXM4</accession>
<evidence type="ECO:0000256" key="7">
    <source>
        <dbReference type="ARBA" id="ARBA00023136"/>
    </source>
</evidence>
<reference evidence="9" key="2">
    <citation type="journal article" date="2021" name="PeerJ">
        <title>Extensive microbial diversity within the chicken gut microbiome revealed by metagenomics and culture.</title>
        <authorList>
            <person name="Gilroy R."/>
            <person name="Ravi A."/>
            <person name="Getino M."/>
            <person name="Pursley I."/>
            <person name="Horton D.L."/>
            <person name="Alikhan N.F."/>
            <person name="Baker D."/>
            <person name="Gharbi K."/>
            <person name="Hall N."/>
            <person name="Watson M."/>
            <person name="Adriaenssens E.M."/>
            <person name="Foster-Nyarko E."/>
            <person name="Jarju S."/>
            <person name="Secka A."/>
            <person name="Antonio M."/>
            <person name="Oren A."/>
            <person name="Chaudhuri R.R."/>
            <person name="La Ragione R."/>
            <person name="Hildebrand F."/>
            <person name="Pallen M.J."/>
        </authorList>
    </citation>
    <scope>NUCLEOTIDE SEQUENCE</scope>
    <source>
        <strain evidence="9">CHK187-14744</strain>
    </source>
</reference>
<dbReference type="Proteomes" id="UP000824164">
    <property type="component" value="Unassembled WGS sequence"/>
</dbReference>
<evidence type="ECO:0000256" key="3">
    <source>
        <dbReference type="ARBA" id="ARBA00022676"/>
    </source>
</evidence>
<feature type="transmembrane region" description="Helical" evidence="8">
    <location>
        <begin position="143"/>
        <end position="164"/>
    </location>
</feature>
<organism evidence="9 10">
    <name type="scientific">Candidatus Onthocola gallistercoris</name>
    <dbReference type="NCBI Taxonomy" id="2840876"/>
    <lineage>
        <taxon>Bacteria</taxon>
        <taxon>Bacillati</taxon>
        <taxon>Bacillota</taxon>
        <taxon>Bacilli</taxon>
        <taxon>Candidatus Onthocola</taxon>
    </lineage>
</organism>
<feature type="transmembrane region" description="Helical" evidence="8">
    <location>
        <begin position="7"/>
        <end position="23"/>
    </location>
</feature>
<evidence type="ECO:0000256" key="2">
    <source>
        <dbReference type="ARBA" id="ARBA00022475"/>
    </source>
</evidence>
<dbReference type="PANTHER" id="PTHR33908">
    <property type="entry name" value="MANNOSYLTRANSFERASE YKCB-RELATED"/>
    <property type="match status" value="1"/>
</dbReference>
<feature type="transmembrane region" description="Helical" evidence="8">
    <location>
        <begin position="340"/>
        <end position="360"/>
    </location>
</feature>
<name>A0A9D1KXM4_9FIRM</name>
<dbReference type="AlphaFoldDB" id="A0A9D1KXM4"/>
<dbReference type="GO" id="GO:0009103">
    <property type="term" value="P:lipopolysaccharide biosynthetic process"/>
    <property type="evidence" value="ECO:0007669"/>
    <property type="project" value="UniProtKB-ARBA"/>
</dbReference>
<feature type="transmembrane region" description="Helical" evidence="8">
    <location>
        <begin position="315"/>
        <end position="334"/>
    </location>
</feature>
<dbReference type="PANTHER" id="PTHR33908:SF11">
    <property type="entry name" value="MEMBRANE PROTEIN"/>
    <property type="match status" value="1"/>
</dbReference>
<keyword evidence="3" id="KW-0328">Glycosyltransferase</keyword>
<evidence type="ECO:0000313" key="10">
    <source>
        <dbReference type="Proteomes" id="UP000824164"/>
    </source>
</evidence>
<evidence type="ECO:0000256" key="4">
    <source>
        <dbReference type="ARBA" id="ARBA00022679"/>
    </source>
</evidence>
<protein>
    <recommendedName>
        <fullName evidence="11">Glycosyltransferase RgtA/B/C/D-like domain-containing protein</fullName>
    </recommendedName>
</protein>
<keyword evidence="6 8" id="KW-1133">Transmembrane helix</keyword>
<feature type="transmembrane region" description="Helical" evidence="8">
    <location>
        <begin position="194"/>
        <end position="227"/>
    </location>
</feature>
<gene>
    <name evidence="9" type="ORF">IAB63_10395</name>
</gene>
<evidence type="ECO:0000256" key="5">
    <source>
        <dbReference type="ARBA" id="ARBA00022692"/>
    </source>
</evidence>
<evidence type="ECO:0008006" key="11">
    <source>
        <dbReference type="Google" id="ProtNLM"/>
    </source>
</evidence>
<proteinExistence type="predicted"/>
<comment type="caution">
    <text evidence="9">The sequence shown here is derived from an EMBL/GenBank/DDBJ whole genome shotgun (WGS) entry which is preliminary data.</text>
</comment>